<keyword evidence="1" id="KW-1133">Transmembrane helix</keyword>
<keyword evidence="1" id="KW-0812">Transmembrane</keyword>
<reference evidence="3 4" key="1">
    <citation type="journal article" date="2018" name="Biotechnol. Biofuels">
        <title>Integrative visual omics of the white-rot fungus Polyporus brumalis exposes the biotechnological potential of its oxidative enzymes for delignifying raw plant biomass.</title>
        <authorList>
            <person name="Miyauchi S."/>
            <person name="Rancon A."/>
            <person name="Drula E."/>
            <person name="Hage H."/>
            <person name="Chaduli D."/>
            <person name="Favel A."/>
            <person name="Grisel S."/>
            <person name="Henrissat B."/>
            <person name="Herpoel-Gimbert I."/>
            <person name="Ruiz-Duenas F.J."/>
            <person name="Chevret D."/>
            <person name="Hainaut M."/>
            <person name="Lin J."/>
            <person name="Wang M."/>
            <person name="Pangilinan J."/>
            <person name="Lipzen A."/>
            <person name="Lesage-Meessen L."/>
            <person name="Navarro D."/>
            <person name="Riley R."/>
            <person name="Grigoriev I.V."/>
            <person name="Zhou S."/>
            <person name="Raouche S."/>
            <person name="Rosso M.N."/>
        </authorList>
    </citation>
    <scope>NUCLEOTIDE SEQUENCE [LARGE SCALE GENOMIC DNA]</scope>
    <source>
        <strain evidence="3 4">BRFM 1820</strain>
    </source>
</reference>
<feature type="transmembrane region" description="Helical" evidence="1">
    <location>
        <begin position="195"/>
        <end position="214"/>
    </location>
</feature>
<organism evidence="3 4">
    <name type="scientific">Lentinus brumalis</name>
    <dbReference type="NCBI Taxonomy" id="2498619"/>
    <lineage>
        <taxon>Eukaryota</taxon>
        <taxon>Fungi</taxon>
        <taxon>Dikarya</taxon>
        <taxon>Basidiomycota</taxon>
        <taxon>Agaricomycotina</taxon>
        <taxon>Agaricomycetes</taxon>
        <taxon>Polyporales</taxon>
        <taxon>Polyporaceae</taxon>
        <taxon>Lentinus</taxon>
    </lineage>
</organism>
<feature type="transmembrane region" description="Helical" evidence="1">
    <location>
        <begin position="117"/>
        <end position="136"/>
    </location>
</feature>
<dbReference type="AlphaFoldDB" id="A0A371DVS2"/>
<feature type="transmembrane region" description="Helical" evidence="1">
    <location>
        <begin position="53"/>
        <end position="74"/>
    </location>
</feature>
<sequence>MVSDSLSAATTLAYSVRWNNSLAMVALTMLYYDYSLTLSMELERFWKRARLSLVSVLFVVNRYLGLLGSIPVALEYFVHFKPELQAYHQYYAILGQVIVGVILILRTYALYERSRRILAGLTILGLVLSAGTLIAANVKTKAVTANTSSQYTSVGCDLSLSAEQGLRSAIGWIAMLCLDTTVILQVLFRDGAMYYAILVVANVANILTFLAPNIGDSYRGIATTITNALSTTLISRMCLNLRDPSLQGDARRIGRWTLTQRPPLPGNTIAFGETRMPPFHRGLLSTASGDIALISRTTDPFVAN</sequence>
<evidence type="ECO:0000313" key="3">
    <source>
        <dbReference type="EMBL" id="RDX56614.1"/>
    </source>
</evidence>
<proteinExistence type="predicted"/>
<feature type="domain" description="DUF6533" evidence="2">
    <location>
        <begin position="22"/>
        <end position="67"/>
    </location>
</feature>
<accession>A0A371DVS2</accession>
<dbReference type="InterPro" id="IPR045340">
    <property type="entry name" value="DUF6533"/>
</dbReference>
<dbReference type="Pfam" id="PF20151">
    <property type="entry name" value="DUF6533"/>
    <property type="match status" value="1"/>
</dbReference>
<dbReference type="EMBL" id="KZ857380">
    <property type="protein sequence ID" value="RDX56614.1"/>
    <property type="molecule type" value="Genomic_DNA"/>
</dbReference>
<feature type="transmembrane region" description="Helical" evidence="1">
    <location>
        <begin position="12"/>
        <end position="32"/>
    </location>
</feature>
<gene>
    <name evidence="3" type="ORF">OH76DRAFT_402819</name>
</gene>
<feature type="transmembrane region" description="Helical" evidence="1">
    <location>
        <begin position="86"/>
        <end position="105"/>
    </location>
</feature>
<evidence type="ECO:0000313" key="4">
    <source>
        <dbReference type="Proteomes" id="UP000256964"/>
    </source>
</evidence>
<keyword evidence="1" id="KW-0472">Membrane</keyword>
<dbReference type="Proteomes" id="UP000256964">
    <property type="component" value="Unassembled WGS sequence"/>
</dbReference>
<evidence type="ECO:0000259" key="2">
    <source>
        <dbReference type="Pfam" id="PF20151"/>
    </source>
</evidence>
<evidence type="ECO:0000256" key="1">
    <source>
        <dbReference type="SAM" id="Phobius"/>
    </source>
</evidence>
<protein>
    <recommendedName>
        <fullName evidence="2">DUF6533 domain-containing protein</fullName>
    </recommendedName>
</protein>
<keyword evidence="4" id="KW-1185">Reference proteome</keyword>
<dbReference type="OrthoDB" id="3261349at2759"/>
<name>A0A371DVS2_9APHY</name>